<evidence type="ECO:0000256" key="4">
    <source>
        <dbReference type="ARBA" id="ARBA00023136"/>
    </source>
</evidence>
<evidence type="ECO:0000259" key="6">
    <source>
        <dbReference type="PROSITE" id="PS50850"/>
    </source>
</evidence>
<sequence>ASRIVAGRRSDQAGARLPLLRRVALRNAVLLALVAGLTAGPGLLLYPVLAAAAVSTMSWNGLAFTAAAELSGRLRAGTAMSLQNTVVAVASSAAPVAFGGLVEAAGWAPGFALCAVAPAVAFAVLRPLQAEEAERAGRRVRIPNPRLPRSAT</sequence>
<feature type="transmembrane region" description="Helical" evidence="5">
    <location>
        <begin position="107"/>
        <end position="125"/>
    </location>
</feature>
<feature type="transmembrane region" description="Helical" evidence="5">
    <location>
        <begin position="24"/>
        <end position="44"/>
    </location>
</feature>
<accession>A0A6J4RV38</accession>
<name>A0A6J4RV38_9ACTN</name>
<evidence type="ECO:0000256" key="5">
    <source>
        <dbReference type="SAM" id="Phobius"/>
    </source>
</evidence>
<keyword evidence="3 5" id="KW-1133">Transmembrane helix</keyword>
<proteinExistence type="predicted"/>
<gene>
    <name evidence="7" type="ORF">AVDCRST_MAG13-1212</name>
</gene>
<dbReference type="Gene3D" id="1.20.1250.20">
    <property type="entry name" value="MFS general substrate transporter like domains"/>
    <property type="match status" value="1"/>
</dbReference>
<evidence type="ECO:0000256" key="1">
    <source>
        <dbReference type="ARBA" id="ARBA00004651"/>
    </source>
</evidence>
<feature type="non-terminal residue" evidence="7">
    <location>
        <position position="1"/>
    </location>
</feature>
<dbReference type="EMBL" id="CADCVO010000186">
    <property type="protein sequence ID" value="CAA9481799.1"/>
    <property type="molecule type" value="Genomic_DNA"/>
</dbReference>
<evidence type="ECO:0000313" key="7">
    <source>
        <dbReference type="EMBL" id="CAA9481799.1"/>
    </source>
</evidence>
<dbReference type="GO" id="GO:0005886">
    <property type="term" value="C:plasma membrane"/>
    <property type="evidence" value="ECO:0007669"/>
    <property type="project" value="UniProtKB-SubCell"/>
</dbReference>
<dbReference type="AlphaFoldDB" id="A0A6J4RV38"/>
<dbReference type="GO" id="GO:0022857">
    <property type="term" value="F:transmembrane transporter activity"/>
    <property type="evidence" value="ECO:0007669"/>
    <property type="project" value="InterPro"/>
</dbReference>
<comment type="subcellular location">
    <subcellularLocation>
        <location evidence="1">Cell membrane</location>
        <topology evidence="1">Multi-pass membrane protein</topology>
    </subcellularLocation>
</comment>
<dbReference type="SUPFAM" id="SSF103473">
    <property type="entry name" value="MFS general substrate transporter"/>
    <property type="match status" value="1"/>
</dbReference>
<dbReference type="InterPro" id="IPR036259">
    <property type="entry name" value="MFS_trans_sf"/>
</dbReference>
<keyword evidence="4 5" id="KW-0472">Membrane</keyword>
<dbReference type="PROSITE" id="PS50850">
    <property type="entry name" value="MFS"/>
    <property type="match status" value="1"/>
</dbReference>
<evidence type="ECO:0000256" key="3">
    <source>
        <dbReference type="ARBA" id="ARBA00022989"/>
    </source>
</evidence>
<protein>
    <recommendedName>
        <fullName evidence="6">Major facilitator superfamily (MFS) profile domain-containing protein</fullName>
    </recommendedName>
</protein>
<organism evidence="7">
    <name type="scientific">uncultured Solirubrobacteraceae bacterium</name>
    <dbReference type="NCBI Taxonomy" id="1162706"/>
    <lineage>
        <taxon>Bacteria</taxon>
        <taxon>Bacillati</taxon>
        <taxon>Actinomycetota</taxon>
        <taxon>Thermoleophilia</taxon>
        <taxon>Solirubrobacterales</taxon>
        <taxon>Solirubrobacteraceae</taxon>
        <taxon>environmental samples</taxon>
    </lineage>
</organism>
<evidence type="ECO:0000256" key="2">
    <source>
        <dbReference type="ARBA" id="ARBA00022692"/>
    </source>
</evidence>
<keyword evidence="2 5" id="KW-0812">Transmembrane</keyword>
<reference evidence="7" key="1">
    <citation type="submission" date="2020-02" db="EMBL/GenBank/DDBJ databases">
        <authorList>
            <person name="Meier V. D."/>
        </authorList>
    </citation>
    <scope>NUCLEOTIDE SEQUENCE</scope>
    <source>
        <strain evidence="7">AVDCRST_MAG13</strain>
    </source>
</reference>
<feature type="domain" description="Major facilitator superfamily (MFS) profile" evidence="6">
    <location>
        <begin position="1"/>
        <end position="152"/>
    </location>
</feature>
<dbReference type="InterPro" id="IPR020846">
    <property type="entry name" value="MFS_dom"/>
</dbReference>